<accession>A0A382RQ63</accession>
<feature type="transmembrane region" description="Helical" evidence="6">
    <location>
        <begin position="109"/>
        <end position="134"/>
    </location>
</feature>
<keyword evidence="3 6" id="KW-0812">Transmembrane</keyword>
<feature type="transmembrane region" description="Helical" evidence="6">
    <location>
        <begin position="67"/>
        <end position="88"/>
    </location>
</feature>
<dbReference type="InterPro" id="IPR038766">
    <property type="entry name" value="Membrane_comp_ABC_pdt"/>
</dbReference>
<evidence type="ECO:0000256" key="1">
    <source>
        <dbReference type="ARBA" id="ARBA00004651"/>
    </source>
</evidence>
<dbReference type="EMBL" id="UINC01122769">
    <property type="protein sequence ID" value="SVC98781.1"/>
    <property type="molecule type" value="Genomic_DNA"/>
</dbReference>
<proteinExistence type="predicted"/>
<dbReference type="PANTHER" id="PTHR30287">
    <property type="entry name" value="MEMBRANE COMPONENT OF PREDICTED ABC SUPERFAMILY METABOLITE UPTAKE TRANSPORTER"/>
    <property type="match status" value="1"/>
</dbReference>
<dbReference type="Pfam" id="PF02687">
    <property type="entry name" value="FtsX"/>
    <property type="match status" value="1"/>
</dbReference>
<evidence type="ECO:0000256" key="2">
    <source>
        <dbReference type="ARBA" id="ARBA00022475"/>
    </source>
</evidence>
<sequence length="319" mass="35911">KKADLIQVGSRVRHRTLIRLPKTIRLEKAQTILEKGLTDKSLRLRSYKDMESSIDNSIERMGQYLKALGIIALLMGGIGVAMIIRTFMAQKLDTVAIMKCLGASPRTVLKIYFLQSLLLGFLGSFIGVMLGYGMQFLLPPKLSKLTILNLKPEFYWNPALSSFSLGIITTILFCTLPLLRASKTKPLRLLRRHFEEEFSPGNLRERKTFSLFFIFIIMATIIWQAGSIKHGIIFALALGISALLLASFAMLLIKVLRKLPPPKKMLQHYGLNNLHRPNNQTSAIVTCLGMGIMLVLTVRLVQMDMIAMLKENKEINPPN</sequence>
<protein>
    <recommendedName>
        <fullName evidence="7">ABC3 transporter permease C-terminal domain-containing protein</fullName>
    </recommendedName>
</protein>
<feature type="transmembrane region" description="Helical" evidence="6">
    <location>
        <begin position="232"/>
        <end position="256"/>
    </location>
</feature>
<evidence type="ECO:0000256" key="3">
    <source>
        <dbReference type="ARBA" id="ARBA00022692"/>
    </source>
</evidence>
<keyword evidence="5 6" id="KW-0472">Membrane</keyword>
<evidence type="ECO:0000256" key="5">
    <source>
        <dbReference type="ARBA" id="ARBA00023136"/>
    </source>
</evidence>
<dbReference type="InterPro" id="IPR003838">
    <property type="entry name" value="ABC3_permease_C"/>
</dbReference>
<keyword evidence="2" id="KW-1003">Cell membrane</keyword>
<keyword evidence="4 6" id="KW-1133">Transmembrane helix</keyword>
<feature type="non-terminal residue" evidence="8">
    <location>
        <position position="1"/>
    </location>
</feature>
<name>A0A382RQ63_9ZZZZ</name>
<gene>
    <name evidence="8" type="ORF">METZ01_LOCUS351635</name>
</gene>
<evidence type="ECO:0000256" key="4">
    <source>
        <dbReference type="ARBA" id="ARBA00022989"/>
    </source>
</evidence>
<organism evidence="8">
    <name type="scientific">marine metagenome</name>
    <dbReference type="NCBI Taxonomy" id="408172"/>
    <lineage>
        <taxon>unclassified sequences</taxon>
        <taxon>metagenomes</taxon>
        <taxon>ecological metagenomes</taxon>
    </lineage>
</organism>
<evidence type="ECO:0000313" key="8">
    <source>
        <dbReference type="EMBL" id="SVC98781.1"/>
    </source>
</evidence>
<dbReference type="AlphaFoldDB" id="A0A382RQ63"/>
<feature type="transmembrane region" description="Helical" evidence="6">
    <location>
        <begin position="283"/>
        <end position="301"/>
    </location>
</feature>
<comment type="subcellular location">
    <subcellularLocation>
        <location evidence="1">Cell membrane</location>
        <topology evidence="1">Multi-pass membrane protein</topology>
    </subcellularLocation>
</comment>
<feature type="non-terminal residue" evidence="8">
    <location>
        <position position="319"/>
    </location>
</feature>
<dbReference type="PANTHER" id="PTHR30287:SF1">
    <property type="entry name" value="INNER MEMBRANE PROTEIN"/>
    <property type="match status" value="1"/>
</dbReference>
<feature type="domain" description="ABC3 transporter permease C-terminal" evidence="7">
    <location>
        <begin position="68"/>
        <end position="186"/>
    </location>
</feature>
<reference evidence="8" key="1">
    <citation type="submission" date="2018-05" db="EMBL/GenBank/DDBJ databases">
        <authorList>
            <person name="Lanie J.A."/>
            <person name="Ng W.-L."/>
            <person name="Kazmierczak K.M."/>
            <person name="Andrzejewski T.M."/>
            <person name="Davidsen T.M."/>
            <person name="Wayne K.J."/>
            <person name="Tettelin H."/>
            <person name="Glass J.I."/>
            <person name="Rusch D."/>
            <person name="Podicherti R."/>
            <person name="Tsui H.-C.T."/>
            <person name="Winkler M.E."/>
        </authorList>
    </citation>
    <scope>NUCLEOTIDE SEQUENCE</scope>
</reference>
<feature type="transmembrane region" description="Helical" evidence="6">
    <location>
        <begin position="208"/>
        <end position="226"/>
    </location>
</feature>
<evidence type="ECO:0000259" key="7">
    <source>
        <dbReference type="Pfam" id="PF02687"/>
    </source>
</evidence>
<dbReference type="GO" id="GO:0005886">
    <property type="term" value="C:plasma membrane"/>
    <property type="evidence" value="ECO:0007669"/>
    <property type="project" value="UniProtKB-SubCell"/>
</dbReference>
<feature type="transmembrane region" description="Helical" evidence="6">
    <location>
        <begin position="154"/>
        <end position="179"/>
    </location>
</feature>
<evidence type="ECO:0000256" key="6">
    <source>
        <dbReference type="SAM" id="Phobius"/>
    </source>
</evidence>